<feature type="transmembrane region" description="Helical" evidence="1">
    <location>
        <begin position="86"/>
        <end position="106"/>
    </location>
</feature>
<feature type="transmembrane region" description="Helical" evidence="1">
    <location>
        <begin position="7"/>
        <end position="30"/>
    </location>
</feature>
<keyword evidence="1" id="KW-1133">Transmembrane helix</keyword>
<dbReference type="EMBL" id="KU501214">
    <property type="protein sequence ID" value="ANA07534.1"/>
    <property type="molecule type" value="Genomic_DNA"/>
</dbReference>
<keyword evidence="1" id="KW-0472">Membrane</keyword>
<feature type="transmembrane region" description="Helical" evidence="1">
    <location>
        <begin position="126"/>
        <end position="151"/>
    </location>
</feature>
<gene>
    <name evidence="2" type="primary">ND6</name>
</gene>
<geneLocation type="mitochondrion" evidence="2"/>
<evidence type="ECO:0000313" key="2">
    <source>
        <dbReference type="EMBL" id="ANA07534.1"/>
    </source>
</evidence>
<feature type="transmembrane region" description="Helical" evidence="1">
    <location>
        <begin position="42"/>
        <end position="65"/>
    </location>
</feature>
<dbReference type="GeneID" id="27439178"/>
<dbReference type="AlphaFoldDB" id="A0A166GKZ5"/>
<name>A0A166GKZ5_9HEMI</name>
<evidence type="ECO:0000256" key="1">
    <source>
        <dbReference type="SAM" id="Phobius"/>
    </source>
</evidence>
<keyword evidence="1" id="KW-0812">Transmembrane</keyword>
<dbReference type="RefSeq" id="YP_009251213.1">
    <property type="nucleotide sequence ID" value="NC_030055.1"/>
</dbReference>
<dbReference type="CTD" id="4541"/>
<protein>
    <submittedName>
        <fullName evidence="2">NADH dehydrogenase subunit 6</fullName>
    </submittedName>
</protein>
<proteinExistence type="predicted"/>
<sequence length="160" mass="18691">MVNMIVSLMMFFCSIMISLNHPISLGFMILMQTILVCMLTRILTFSAWIPLSMFLVMVGGLMVVFTYVNSICSNSKFSFTSWKMTLFYMITPTYIIYTQPLVFNYYDNLQLKDNFNLEFVKLFLTINIYSSMFTFLYLLIALIIMINLIGLTKGPLRKKY</sequence>
<keyword evidence="2" id="KW-0496">Mitochondrion</keyword>
<reference evidence="2" key="1">
    <citation type="submission" date="2016-01" db="EMBL/GenBank/DDBJ databases">
        <title>The Complete Mitochondrial Genome Sequence of Bactericera cockerelli.</title>
        <authorList>
            <person name="Wu F."/>
            <person name="Deng X."/>
            <person name="Wallis C."/>
            <person name="Trumble J.T."/>
            <person name="Prager S."/>
            <person name="Yokome R."/>
            <person name="Cen Y."/>
            <person name="Liang G."/>
            <person name="Chen J."/>
        </authorList>
    </citation>
    <scope>NUCLEOTIDE SEQUENCE</scope>
</reference>
<organism evidence="2">
    <name type="scientific">Bactericera cockerelli</name>
    <name type="common">potato/tomato psyllid</name>
    <dbReference type="NCBI Taxonomy" id="290155"/>
    <lineage>
        <taxon>Eukaryota</taxon>
        <taxon>Metazoa</taxon>
        <taxon>Ecdysozoa</taxon>
        <taxon>Arthropoda</taxon>
        <taxon>Hexapoda</taxon>
        <taxon>Insecta</taxon>
        <taxon>Pterygota</taxon>
        <taxon>Neoptera</taxon>
        <taxon>Paraneoptera</taxon>
        <taxon>Hemiptera</taxon>
        <taxon>Sternorrhyncha</taxon>
        <taxon>Psylloidea</taxon>
        <taxon>Triozidae</taxon>
        <taxon>Bactericera</taxon>
    </lineage>
</organism>
<accession>A0A166GKZ5</accession>